<dbReference type="Gene3D" id="1.10.10.10">
    <property type="entry name" value="Winged helix-like DNA-binding domain superfamily/Winged helix DNA-binding domain"/>
    <property type="match status" value="1"/>
</dbReference>
<dbReference type="PROSITE" id="PS50043">
    <property type="entry name" value="HTH_LUXR_2"/>
    <property type="match status" value="1"/>
</dbReference>
<evidence type="ECO:0000313" key="3">
    <source>
        <dbReference type="Proteomes" id="UP001198565"/>
    </source>
</evidence>
<dbReference type="Pfam" id="PF00196">
    <property type="entry name" value="GerE"/>
    <property type="match status" value="1"/>
</dbReference>
<organism evidence="2 3">
    <name type="scientific">Streptantibioticus parmotrematis</name>
    <dbReference type="NCBI Taxonomy" id="2873249"/>
    <lineage>
        <taxon>Bacteria</taxon>
        <taxon>Bacillati</taxon>
        <taxon>Actinomycetota</taxon>
        <taxon>Actinomycetes</taxon>
        <taxon>Kitasatosporales</taxon>
        <taxon>Streptomycetaceae</taxon>
        <taxon>Streptantibioticus</taxon>
    </lineage>
</organism>
<gene>
    <name evidence="2" type="ORF">K7472_32280</name>
</gene>
<dbReference type="InterPro" id="IPR036388">
    <property type="entry name" value="WH-like_DNA-bd_sf"/>
</dbReference>
<comment type="caution">
    <text evidence="2">The sequence shown here is derived from an EMBL/GenBank/DDBJ whole genome shotgun (WGS) entry which is preliminary data.</text>
</comment>
<sequence>TGLTHSQVARRMSLAETTVNTYVKRIRSKLNLGNKADLTRKAVQLGLLDETDAARTEHFPTG</sequence>
<dbReference type="InterPro" id="IPR016032">
    <property type="entry name" value="Sig_transdc_resp-reg_C-effctor"/>
</dbReference>
<feature type="non-terminal residue" evidence="2">
    <location>
        <position position="1"/>
    </location>
</feature>
<dbReference type="EMBL" id="JAINVZ010000070">
    <property type="protein sequence ID" value="MBY8889480.1"/>
    <property type="molecule type" value="Genomic_DNA"/>
</dbReference>
<feature type="domain" description="HTH luxR-type" evidence="1">
    <location>
        <begin position="1"/>
        <end position="46"/>
    </location>
</feature>
<proteinExistence type="predicted"/>
<dbReference type="InterPro" id="IPR000792">
    <property type="entry name" value="Tscrpt_reg_LuxR_C"/>
</dbReference>
<accession>A0ABS7R1Y2</accession>
<dbReference type="SUPFAM" id="SSF46894">
    <property type="entry name" value="C-terminal effector domain of the bipartite response regulators"/>
    <property type="match status" value="1"/>
</dbReference>
<dbReference type="PRINTS" id="PR00038">
    <property type="entry name" value="HTHLUXR"/>
</dbReference>
<name>A0ABS7R1Y2_9ACTN</name>
<keyword evidence="3" id="KW-1185">Reference proteome</keyword>
<dbReference type="SMART" id="SM00421">
    <property type="entry name" value="HTH_LUXR"/>
    <property type="match status" value="1"/>
</dbReference>
<evidence type="ECO:0000259" key="1">
    <source>
        <dbReference type="PROSITE" id="PS50043"/>
    </source>
</evidence>
<dbReference type="Proteomes" id="UP001198565">
    <property type="component" value="Unassembled WGS sequence"/>
</dbReference>
<dbReference type="RefSeq" id="WP_222982828.1">
    <property type="nucleotide sequence ID" value="NZ_JAINVZ010000070.1"/>
</dbReference>
<reference evidence="2 3" key="1">
    <citation type="submission" date="2021-08" db="EMBL/GenBank/DDBJ databases">
        <title>Streptomyces sp. PTM05 isolated from lichen.</title>
        <authorList>
            <person name="Somphong A."/>
            <person name="Phongsopitanun W."/>
            <person name="Tanasupawat S."/>
        </authorList>
    </citation>
    <scope>NUCLEOTIDE SEQUENCE [LARGE SCALE GENOMIC DNA]</scope>
    <source>
        <strain evidence="2 3">Ptm05</strain>
    </source>
</reference>
<protein>
    <submittedName>
        <fullName evidence="2">LuxR C-terminal-related transcriptional regulator</fullName>
    </submittedName>
</protein>
<evidence type="ECO:0000313" key="2">
    <source>
        <dbReference type="EMBL" id="MBY8889480.1"/>
    </source>
</evidence>